<dbReference type="InterPro" id="IPR006073">
    <property type="entry name" value="GTP-bd"/>
</dbReference>
<comment type="caution">
    <text evidence="9">The sequence shown here is derived from an EMBL/GenBank/DDBJ whole genome shotgun (WGS) entry which is preliminary data.</text>
</comment>
<dbReference type="AlphaFoldDB" id="A0A4R8M8G5"/>
<organism evidence="9 10">
    <name type="scientific">Aminivibrio pyruvatiphilus</name>
    <dbReference type="NCBI Taxonomy" id="1005740"/>
    <lineage>
        <taxon>Bacteria</taxon>
        <taxon>Thermotogati</taxon>
        <taxon>Synergistota</taxon>
        <taxon>Synergistia</taxon>
        <taxon>Synergistales</taxon>
        <taxon>Aminobacteriaceae</taxon>
        <taxon>Aminivibrio</taxon>
    </lineage>
</organism>
<keyword evidence="5" id="KW-0963">Cytoplasm</keyword>
<dbReference type="GO" id="GO:0005525">
    <property type="term" value="F:GTP binding"/>
    <property type="evidence" value="ECO:0007669"/>
    <property type="project" value="UniProtKB-UniRule"/>
</dbReference>
<dbReference type="Pfam" id="PF13167">
    <property type="entry name" value="GTP-bdg_N"/>
    <property type="match status" value="1"/>
</dbReference>
<comment type="subcellular location">
    <subcellularLocation>
        <location evidence="5">Cytoplasm</location>
    </subcellularLocation>
    <text evidence="5">May associate with membranes.</text>
</comment>
<keyword evidence="1 7" id="KW-0479">Metal-binding</keyword>
<sequence>MTVMPERKAVIAGLELPDQPFSPSVLLEELELLLGNLGIASAGSVIQRRSRPDPAFLLGKGKAEELALFCKSVGATLLVCNESLTPGQKNNLQKATGVEVWDRPFVIMKIFELRASSSEAKMQVEMALCKYEIPHLKGLGAQMSRLGGGIGTRGPGETEFERHRRKLERRVRDISKKLGVLKRKRTLQRDRRKKMNLPVVSLVGYTNSGKSSLLRALSRDASLVAENRLFSTLDTFMRKVRLPSGREILLSDTVGFIRDLPPGLVAAFRTTLEEIVSSAFLVFVLDVAAPDYQEVREVVEKTVQEIGGGEIPRFFALNKCDLLAPDESRAVEEKFREAGEAAVSISALSGTGLPELLATLDAFLQKTETISREGNGDS</sequence>
<dbReference type="Pfam" id="PF16360">
    <property type="entry name" value="GTP-bdg_M"/>
    <property type="match status" value="1"/>
</dbReference>
<comment type="cofactor">
    <cofactor evidence="7">
        <name>Mg(2+)</name>
        <dbReference type="ChEBI" id="CHEBI:18420"/>
    </cofactor>
</comment>
<evidence type="ECO:0000259" key="8">
    <source>
        <dbReference type="PROSITE" id="PS51705"/>
    </source>
</evidence>
<keyword evidence="10" id="KW-1185">Reference proteome</keyword>
<protein>
    <recommendedName>
        <fullName evidence="5">GTPase HflX</fullName>
    </recommendedName>
    <alternativeName>
        <fullName evidence="5">GTP-binding protein HflX</fullName>
    </alternativeName>
</protein>
<dbReference type="Pfam" id="PF01926">
    <property type="entry name" value="MMR_HSR1"/>
    <property type="match status" value="1"/>
</dbReference>
<dbReference type="GO" id="GO:0043022">
    <property type="term" value="F:ribosome binding"/>
    <property type="evidence" value="ECO:0007669"/>
    <property type="project" value="TreeGrafter"/>
</dbReference>
<dbReference type="InterPro" id="IPR042108">
    <property type="entry name" value="GTPase_HflX_N_sf"/>
</dbReference>
<evidence type="ECO:0000256" key="2">
    <source>
        <dbReference type="ARBA" id="ARBA00022741"/>
    </source>
</evidence>
<feature type="binding site" evidence="6">
    <location>
        <begin position="204"/>
        <end position="211"/>
    </location>
    <ligand>
        <name>GTP</name>
        <dbReference type="ChEBI" id="CHEBI:37565"/>
    </ligand>
</feature>
<keyword evidence="4 5" id="KW-0342">GTP-binding</keyword>
<dbReference type="HAMAP" id="MF_00900">
    <property type="entry name" value="GTPase_HflX"/>
    <property type="match status" value="1"/>
</dbReference>
<keyword evidence="3 7" id="KW-0460">Magnesium</keyword>
<dbReference type="Proteomes" id="UP000295066">
    <property type="component" value="Unassembled WGS sequence"/>
</dbReference>
<dbReference type="InterPro" id="IPR030394">
    <property type="entry name" value="G_HFLX_dom"/>
</dbReference>
<dbReference type="Gene3D" id="3.40.50.11060">
    <property type="entry name" value="GTPase HflX, N-terminal domain"/>
    <property type="match status" value="1"/>
</dbReference>
<dbReference type="GO" id="GO:0005737">
    <property type="term" value="C:cytoplasm"/>
    <property type="evidence" value="ECO:0007669"/>
    <property type="project" value="UniProtKB-SubCell"/>
</dbReference>
<comment type="function">
    <text evidence="5">GTPase that associates with the 50S ribosomal subunit and may have a role during protein synthesis or ribosome biogenesis.</text>
</comment>
<evidence type="ECO:0000256" key="1">
    <source>
        <dbReference type="ARBA" id="ARBA00022723"/>
    </source>
</evidence>
<comment type="similarity">
    <text evidence="5">Belongs to the TRAFAC class OBG-HflX-like GTPase superfamily. HflX GTPase family.</text>
</comment>
<dbReference type="PROSITE" id="PS51705">
    <property type="entry name" value="G_HFLX"/>
    <property type="match status" value="1"/>
</dbReference>
<dbReference type="InterPro" id="IPR016496">
    <property type="entry name" value="GTPase_HflX"/>
</dbReference>
<dbReference type="PIRSF" id="PIRSF006809">
    <property type="entry name" value="GTP-binding_hflX_prd"/>
    <property type="match status" value="1"/>
</dbReference>
<evidence type="ECO:0000313" key="10">
    <source>
        <dbReference type="Proteomes" id="UP000295066"/>
    </source>
</evidence>
<feature type="binding site" evidence="6">
    <location>
        <begin position="318"/>
        <end position="321"/>
    </location>
    <ligand>
        <name>GTP</name>
        <dbReference type="ChEBI" id="CHEBI:37565"/>
    </ligand>
</feature>
<dbReference type="CDD" id="cd01878">
    <property type="entry name" value="HflX"/>
    <property type="match status" value="1"/>
</dbReference>
<dbReference type="GO" id="GO:0046872">
    <property type="term" value="F:metal ion binding"/>
    <property type="evidence" value="ECO:0007669"/>
    <property type="project" value="UniProtKB-KW"/>
</dbReference>
<evidence type="ECO:0000313" key="9">
    <source>
        <dbReference type="EMBL" id="TDY61810.1"/>
    </source>
</evidence>
<evidence type="ECO:0000256" key="3">
    <source>
        <dbReference type="ARBA" id="ARBA00022842"/>
    </source>
</evidence>
<gene>
    <name evidence="5" type="primary">hflX</name>
    <name evidence="9" type="ORF">C8D99_10449</name>
</gene>
<evidence type="ECO:0000256" key="7">
    <source>
        <dbReference type="PIRSR" id="PIRSR006809-2"/>
    </source>
</evidence>
<evidence type="ECO:0000256" key="5">
    <source>
        <dbReference type="HAMAP-Rule" id="MF_00900"/>
    </source>
</evidence>
<reference evidence="9 10" key="1">
    <citation type="submission" date="2019-03" db="EMBL/GenBank/DDBJ databases">
        <title>Genomic Encyclopedia of Type Strains, Phase IV (KMG-IV): sequencing the most valuable type-strain genomes for metagenomic binning, comparative biology and taxonomic classification.</title>
        <authorList>
            <person name="Goeker M."/>
        </authorList>
    </citation>
    <scope>NUCLEOTIDE SEQUENCE [LARGE SCALE GENOMIC DNA]</scope>
    <source>
        <strain evidence="9 10">DSM 25964</strain>
    </source>
</reference>
<dbReference type="PANTHER" id="PTHR10229">
    <property type="entry name" value="GTP-BINDING PROTEIN HFLX"/>
    <property type="match status" value="1"/>
</dbReference>
<dbReference type="GO" id="GO:0003924">
    <property type="term" value="F:GTPase activity"/>
    <property type="evidence" value="ECO:0007669"/>
    <property type="project" value="UniProtKB-UniRule"/>
</dbReference>
<feature type="domain" description="Hflx-type G" evidence="8">
    <location>
        <begin position="198"/>
        <end position="368"/>
    </location>
</feature>
<feature type="binding site" evidence="7">
    <location>
        <position position="211"/>
    </location>
    <ligand>
        <name>Mg(2+)</name>
        <dbReference type="ChEBI" id="CHEBI:18420"/>
    </ligand>
</feature>
<dbReference type="Gene3D" id="6.10.250.2860">
    <property type="match status" value="1"/>
</dbReference>
<dbReference type="PANTHER" id="PTHR10229:SF0">
    <property type="entry name" value="GTP-BINDING PROTEIN 6-RELATED"/>
    <property type="match status" value="1"/>
</dbReference>
<feature type="binding site" evidence="6">
    <location>
        <begin position="252"/>
        <end position="255"/>
    </location>
    <ligand>
        <name>GTP</name>
        <dbReference type="ChEBI" id="CHEBI:37565"/>
    </ligand>
</feature>
<dbReference type="EMBL" id="SORI01000004">
    <property type="protein sequence ID" value="TDY61810.1"/>
    <property type="molecule type" value="Genomic_DNA"/>
</dbReference>
<comment type="subunit">
    <text evidence="5">Monomer. Associates with the 50S ribosomal subunit.</text>
</comment>
<accession>A0A4R8M8G5</accession>
<evidence type="ECO:0000256" key="4">
    <source>
        <dbReference type="ARBA" id="ARBA00023134"/>
    </source>
</evidence>
<dbReference type="NCBIfam" id="TIGR03156">
    <property type="entry name" value="GTP_HflX"/>
    <property type="match status" value="1"/>
</dbReference>
<dbReference type="InterPro" id="IPR025121">
    <property type="entry name" value="GTPase_HflX_N"/>
</dbReference>
<name>A0A4R8M8G5_9BACT</name>
<feature type="binding site" evidence="6">
    <location>
        <begin position="346"/>
        <end position="348"/>
    </location>
    <ligand>
        <name>GTP</name>
        <dbReference type="ChEBI" id="CHEBI:37565"/>
    </ligand>
</feature>
<feature type="binding site" evidence="6">
    <location>
        <begin position="230"/>
        <end position="234"/>
    </location>
    <ligand>
        <name>GTP</name>
        <dbReference type="ChEBI" id="CHEBI:37565"/>
    </ligand>
</feature>
<dbReference type="InterPro" id="IPR032305">
    <property type="entry name" value="GTP-bd_M"/>
</dbReference>
<keyword evidence="2 5" id="KW-0547">Nucleotide-binding</keyword>
<dbReference type="Gene3D" id="3.40.50.300">
    <property type="entry name" value="P-loop containing nucleotide triphosphate hydrolases"/>
    <property type="match status" value="1"/>
</dbReference>
<proteinExistence type="inferred from homology"/>
<dbReference type="SUPFAM" id="SSF52540">
    <property type="entry name" value="P-loop containing nucleoside triphosphate hydrolases"/>
    <property type="match status" value="1"/>
</dbReference>
<dbReference type="InterPro" id="IPR027417">
    <property type="entry name" value="P-loop_NTPase"/>
</dbReference>
<evidence type="ECO:0000256" key="6">
    <source>
        <dbReference type="PIRSR" id="PIRSR006809-1"/>
    </source>
</evidence>
<feature type="binding site" evidence="7">
    <location>
        <position position="232"/>
    </location>
    <ligand>
        <name>Mg(2+)</name>
        <dbReference type="ChEBI" id="CHEBI:18420"/>
    </ligand>
</feature>